<dbReference type="InterPro" id="IPR001752">
    <property type="entry name" value="Kinesin_motor_dom"/>
</dbReference>
<dbReference type="STRING" id="52247.A0A4V4NFR8"/>
<protein>
    <recommendedName>
        <fullName evidence="5">Kinesin motor domain-containing protein</fullName>
    </recommendedName>
</protein>
<dbReference type="EMBL" id="SELW01000370">
    <property type="protein sequence ID" value="TID28811.1"/>
    <property type="molecule type" value="Genomic_DNA"/>
</dbReference>
<dbReference type="SMART" id="SM00129">
    <property type="entry name" value="KISc"/>
    <property type="match status" value="1"/>
</dbReference>
<dbReference type="PRINTS" id="PR00380">
    <property type="entry name" value="KINESINHEAVY"/>
</dbReference>
<dbReference type="InterPro" id="IPR027640">
    <property type="entry name" value="Kinesin-like_fam"/>
</dbReference>
<evidence type="ECO:0000313" key="6">
    <source>
        <dbReference type="EMBL" id="TID28811.1"/>
    </source>
</evidence>
<proteinExistence type="inferred from homology"/>
<dbReference type="SUPFAM" id="SSF52540">
    <property type="entry name" value="P-loop containing nucleoside triphosphate hydrolases"/>
    <property type="match status" value="1"/>
</dbReference>
<keyword evidence="4" id="KW-0067">ATP-binding</keyword>
<keyword evidence="7" id="KW-1185">Reference proteome</keyword>
<dbReference type="Pfam" id="PF00225">
    <property type="entry name" value="Kinesin"/>
    <property type="match status" value="1"/>
</dbReference>
<keyword evidence="2" id="KW-0175">Coiled coil</keyword>
<evidence type="ECO:0000259" key="5">
    <source>
        <dbReference type="PROSITE" id="PS50067"/>
    </source>
</evidence>
<dbReference type="InterPro" id="IPR036961">
    <property type="entry name" value="Kinesin_motor_dom_sf"/>
</dbReference>
<dbReference type="PROSITE" id="PS50067">
    <property type="entry name" value="KINESIN_MOTOR_2"/>
    <property type="match status" value="1"/>
</dbReference>
<gene>
    <name evidence="6" type="ORF">CANINC_002330</name>
</gene>
<keyword evidence="4" id="KW-0547">Nucleotide-binding</keyword>
<evidence type="ECO:0000256" key="3">
    <source>
        <dbReference type="ARBA" id="ARBA00023175"/>
    </source>
</evidence>
<dbReference type="InterPro" id="IPR027417">
    <property type="entry name" value="P-loop_NTPase"/>
</dbReference>
<keyword evidence="3 4" id="KW-0505">Motor protein</keyword>
<evidence type="ECO:0000256" key="4">
    <source>
        <dbReference type="PROSITE-ProRule" id="PRU00283"/>
    </source>
</evidence>
<feature type="binding site" evidence="4">
    <location>
        <begin position="173"/>
        <end position="180"/>
    </location>
    <ligand>
        <name>ATP</name>
        <dbReference type="ChEBI" id="CHEBI:30616"/>
    </ligand>
</feature>
<dbReference type="GO" id="GO:0007018">
    <property type="term" value="P:microtubule-based movement"/>
    <property type="evidence" value="ECO:0007669"/>
    <property type="project" value="InterPro"/>
</dbReference>
<evidence type="ECO:0000256" key="1">
    <source>
        <dbReference type="ARBA" id="ARBA00022701"/>
    </source>
</evidence>
<dbReference type="GO" id="GO:0003777">
    <property type="term" value="F:microtubule motor activity"/>
    <property type="evidence" value="ECO:0007669"/>
    <property type="project" value="InterPro"/>
</dbReference>
<dbReference type="GO" id="GO:0008017">
    <property type="term" value="F:microtubule binding"/>
    <property type="evidence" value="ECO:0007669"/>
    <property type="project" value="InterPro"/>
</dbReference>
<keyword evidence="1" id="KW-0493">Microtubule</keyword>
<comment type="caution">
    <text evidence="6">The sequence shown here is derived from an EMBL/GenBank/DDBJ whole genome shotgun (WGS) entry which is preliminary data.</text>
</comment>
<dbReference type="AlphaFoldDB" id="A0A4V4NFR8"/>
<sequence>MEEVLKAKESSISVAVRIRPLTSEESKYVVEDNIDEADSYLSDPCNDMYTENKENLNACDGFDLKRINTNQNSIVRHPFAIKKILNVVDDRMLIFDPQQFPTTDEVSERLGSRRRSLGGLRIGNHNKRHKEHKFIFDRLFDEHSTQQDVYESTARPSVESVLEGFNSTIFAYGATGCGKTFTITGTPDQPGIVFLALKELFMKIDNQLERDVTVEVSYLEIYNETIKDLLNIQTHPRKLTLLENENREIIVSNLTKVETTSVEEVMDIIIQGNYNRTVSSTEANLTSSRSHAVLQVYVTQNPKVSDIYEKNTKAVLSIIDLAGSERASATKNKGARLTEGANINKSLLALGNCINALCDSRKLTHVPYRDSKLTRLLKFSLGGNCKTLMIVCVSPSSKHYDETLNALKFANRAKEIKTKVMRNRTTVMKHVGSYMKVISDQKRRIHELETLMDTTVQREINKYVEQRKAVFTQTEVMIERLNKNIDRCNHLKDQKVQIVAKRKLMLLYIKQINVFYKSLLKFDNDERLTQLKDKLNEILLRLKDYVIELESSYNERTELDSILLETSESFLKKLRELESWTTVDERIYNREIEYLKSHIERQVFYESSILFDTWITDEEFSGYLDFIPNILSQFMCVLEDVANNIQTVEQARMKYYGLSDDLVNSCIKCLNKTVMFDNLNTTKGNKKRKNSGGVHVSNDADVEPSLIRQGNRLSSINNKLMRINLNATKGSNIHETNFISKDNMNDSLSEMESSLILDQAKRSDDNESTPQNHNLLEDFYESPTLNQEREVDVEETIDANSSVIIRKDFSVKCESPLQNRKLRGKTLTSRKLNASPKINSPHRLVGLDASSNNFQIQMRDSFGKVFTDSNQEGTEINQIGIDCDSN</sequence>
<dbReference type="Gene3D" id="3.40.850.10">
    <property type="entry name" value="Kinesin motor domain"/>
    <property type="match status" value="1"/>
</dbReference>
<organism evidence="6 7">
    <name type="scientific">Pichia inconspicua</name>
    <dbReference type="NCBI Taxonomy" id="52247"/>
    <lineage>
        <taxon>Eukaryota</taxon>
        <taxon>Fungi</taxon>
        <taxon>Dikarya</taxon>
        <taxon>Ascomycota</taxon>
        <taxon>Saccharomycotina</taxon>
        <taxon>Pichiomycetes</taxon>
        <taxon>Pichiales</taxon>
        <taxon>Pichiaceae</taxon>
        <taxon>Pichia</taxon>
    </lineage>
</organism>
<dbReference type="PANTHER" id="PTHR47968">
    <property type="entry name" value="CENTROMERE PROTEIN E"/>
    <property type="match status" value="1"/>
</dbReference>
<accession>A0A4V4NFR8</accession>
<dbReference type="GO" id="GO:0005874">
    <property type="term" value="C:microtubule"/>
    <property type="evidence" value="ECO:0007669"/>
    <property type="project" value="UniProtKB-KW"/>
</dbReference>
<dbReference type="Proteomes" id="UP000307173">
    <property type="component" value="Unassembled WGS sequence"/>
</dbReference>
<evidence type="ECO:0000313" key="7">
    <source>
        <dbReference type="Proteomes" id="UP000307173"/>
    </source>
</evidence>
<name>A0A4V4NFR8_9ASCO</name>
<dbReference type="GO" id="GO:0005524">
    <property type="term" value="F:ATP binding"/>
    <property type="evidence" value="ECO:0007669"/>
    <property type="project" value="UniProtKB-UniRule"/>
</dbReference>
<dbReference type="PANTHER" id="PTHR47968:SF13">
    <property type="entry name" value="KINESIN-LIKE PROTEIN KIF19 ISOFORM X1"/>
    <property type="match status" value="1"/>
</dbReference>
<feature type="domain" description="Kinesin motor" evidence="5">
    <location>
        <begin position="11"/>
        <end position="416"/>
    </location>
</feature>
<comment type="similarity">
    <text evidence="4">Belongs to the TRAFAC class myosin-kinesin ATPase superfamily. Kinesin family.</text>
</comment>
<dbReference type="OrthoDB" id="3176171at2759"/>
<reference evidence="6 7" key="1">
    <citation type="journal article" date="2019" name="Front. Genet.">
        <title>Whole-Genome Sequencing of the Opportunistic Yeast Pathogen Candida inconspicua Uncovers Its Hybrid Origin.</title>
        <authorList>
            <person name="Mixao V."/>
            <person name="Hansen A.P."/>
            <person name="Saus E."/>
            <person name="Boekhout T."/>
            <person name="Lass-Florl C."/>
            <person name="Gabaldon T."/>
        </authorList>
    </citation>
    <scope>NUCLEOTIDE SEQUENCE [LARGE SCALE GENOMIC DNA]</scope>
    <source>
        <strain evidence="6 7">CBS 180</strain>
    </source>
</reference>
<evidence type="ECO:0000256" key="2">
    <source>
        <dbReference type="ARBA" id="ARBA00023054"/>
    </source>
</evidence>